<organism evidence="1 2">
    <name type="scientific">Alternaria dauci</name>
    <dbReference type="NCBI Taxonomy" id="48095"/>
    <lineage>
        <taxon>Eukaryota</taxon>
        <taxon>Fungi</taxon>
        <taxon>Dikarya</taxon>
        <taxon>Ascomycota</taxon>
        <taxon>Pezizomycotina</taxon>
        <taxon>Dothideomycetes</taxon>
        <taxon>Pleosporomycetidae</taxon>
        <taxon>Pleosporales</taxon>
        <taxon>Pleosporineae</taxon>
        <taxon>Pleosporaceae</taxon>
        <taxon>Alternaria</taxon>
        <taxon>Alternaria sect. Porri</taxon>
    </lineage>
</organism>
<reference evidence="1 2" key="1">
    <citation type="submission" date="2024-09" db="EMBL/GenBank/DDBJ databases">
        <title>T2T genomes of carrot and Alternaria dauci and their utility for understanding host-pathogen interaction during carrot leaf blight disease.</title>
        <authorList>
            <person name="Liu W."/>
            <person name="Xu S."/>
            <person name="Ou C."/>
            <person name="Liu X."/>
            <person name="Zhuang F."/>
            <person name="Deng X.W."/>
        </authorList>
    </citation>
    <scope>NUCLEOTIDE SEQUENCE [LARGE SCALE GENOMIC DNA]</scope>
    <source>
        <strain evidence="1 2">A2016</strain>
    </source>
</reference>
<dbReference type="EMBL" id="JBHGVX010000007">
    <property type="protein sequence ID" value="KAL1793928.1"/>
    <property type="molecule type" value="Genomic_DNA"/>
</dbReference>
<evidence type="ECO:0000313" key="2">
    <source>
        <dbReference type="Proteomes" id="UP001578633"/>
    </source>
</evidence>
<evidence type="ECO:0000313" key="1">
    <source>
        <dbReference type="EMBL" id="KAL1793928.1"/>
    </source>
</evidence>
<dbReference type="RefSeq" id="XP_069304512.1">
    <property type="nucleotide sequence ID" value="XM_069453485.1"/>
</dbReference>
<gene>
    <name evidence="1" type="ORF">ACET3X_007349</name>
</gene>
<dbReference type="Proteomes" id="UP001578633">
    <property type="component" value="Chromosome 7"/>
</dbReference>
<sequence length="126" mass="14523">MSRSYSSSSSSSSSYSVSNLSVIDEKTDMSSPPTDLLVRDFGWPSVSPRYHGDHTQESNPDWDHDPLECEKAKAEAFEKMERSYALYMANLGKRPPVQKKKAVWARFLPWRLFATWLRRPGYPFDL</sequence>
<proteinExistence type="predicted"/>
<accession>A0ABR3UBP7</accession>
<protein>
    <submittedName>
        <fullName evidence="1">Uncharacterized protein</fullName>
    </submittedName>
</protein>
<name>A0ABR3UBP7_9PLEO</name>
<comment type="caution">
    <text evidence="1">The sequence shown here is derived from an EMBL/GenBank/DDBJ whole genome shotgun (WGS) entry which is preliminary data.</text>
</comment>
<keyword evidence="2" id="KW-1185">Reference proteome</keyword>
<dbReference type="GeneID" id="96087671"/>